<dbReference type="PROSITE" id="PS50977">
    <property type="entry name" value="HTH_TETR_2"/>
    <property type="match status" value="1"/>
</dbReference>
<dbReference type="InterPro" id="IPR001647">
    <property type="entry name" value="HTH_TetR"/>
</dbReference>
<dbReference type="InterPro" id="IPR009057">
    <property type="entry name" value="Homeodomain-like_sf"/>
</dbReference>
<evidence type="ECO:0000259" key="5">
    <source>
        <dbReference type="PROSITE" id="PS50977"/>
    </source>
</evidence>
<dbReference type="Gene3D" id="1.10.357.10">
    <property type="entry name" value="Tetracycline Repressor, domain 2"/>
    <property type="match status" value="1"/>
</dbReference>
<keyword evidence="3" id="KW-0804">Transcription</keyword>
<dbReference type="EMBL" id="JAAFYZ010000093">
    <property type="protein sequence ID" value="MBS2550167.1"/>
    <property type="molecule type" value="Genomic_DNA"/>
</dbReference>
<dbReference type="RefSeq" id="WP_212012434.1">
    <property type="nucleotide sequence ID" value="NZ_JAAFYZ010000093.1"/>
</dbReference>
<evidence type="ECO:0000313" key="6">
    <source>
        <dbReference type="EMBL" id="MBS2550167.1"/>
    </source>
</evidence>
<accession>A0ABS5KVS9</accession>
<feature type="DNA-binding region" description="H-T-H motif" evidence="4">
    <location>
        <begin position="34"/>
        <end position="53"/>
    </location>
</feature>
<dbReference type="PANTHER" id="PTHR30055:SF234">
    <property type="entry name" value="HTH-TYPE TRANSCRIPTIONAL REGULATOR BETI"/>
    <property type="match status" value="1"/>
</dbReference>
<reference evidence="6 7" key="1">
    <citation type="submission" date="2020-02" db="EMBL/GenBank/DDBJ databases">
        <title>Acidophilic actinobacteria isolated from forest soil.</title>
        <authorList>
            <person name="Golinska P."/>
        </authorList>
    </citation>
    <scope>NUCLEOTIDE SEQUENCE [LARGE SCALE GENOMIC DNA]</scope>
    <source>
        <strain evidence="6 7">NL8</strain>
    </source>
</reference>
<evidence type="ECO:0000256" key="4">
    <source>
        <dbReference type="PROSITE-ProRule" id="PRU00335"/>
    </source>
</evidence>
<evidence type="ECO:0000256" key="3">
    <source>
        <dbReference type="ARBA" id="ARBA00023163"/>
    </source>
</evidence>
<dbReference type="PANTHER" id="PTHR30055">
    <property type="entry name" value="HTH-TYPE TRANSCRIPTIONAL REGULATOR RUTR"/>
    <property type="match status" value="1"/>
</dbReference>
<name>A0ABS5KVS9_9ACTN</name>
<feature type="domain" description="HTH tetR-type" evidence="5">
    <location>
        <begin position="13"/>
        <end position="71"/>
    </location>
</feature>
<dbReference type="SUPFAM" id="SSF46689">
    <property type="entry name" value="Homeodomain-like"/>
    <property type="match status" value="1"/>
</dbReference>
<evidence type="ECO:0000256" key="1">
    <source>
        <dbReference type="ARBA" id="ARBA00023015"/>
    </source>
</evidence>
<evidence type="ECO:0000256" key="2">
    <source>
        <dbReference type="ARBA" id="ARBA00023125"/>
    </source>
</evidence>
<dbReference type="InterPro" id="IPR050109">
    <property type="entry name" value="HTH-type_TetR-like_transc_reg"/>
</dbReference>
<keyword evidence="1" id="KW-0805">Transcription regulation</keyword>
<sequence length="205" mass="22210">MTVHLGALSRSRRATKRPLLDVVAEVLLAQPGASLAEVAEFAGISRTTLHKHYATRDELVRAVGQRATEIWEQAVDRVADEPGTKAGLRQLLAAMIESGPQLTFLWRNPALDEDNELTRRYIDVENRCLAVLDRARKEGVLAATTPDWWLLQTLYALVYTAAESIQFGKLAPLDAPDLALSTLLNGLGAPATGAGSGKPDKGESE</sequence>
<gene>
    <name evidence="6" type="ORF">KGQ19_25190</name>
</gene>
<keyword evidence="2 4" id="KW-0238">DNA-binding</keyword>
<organism evidence="6 7">
    <name type="scientific">Catenulispora pinistramenti</name>
    <dbReference type="NCBI Taxonomy" id="2705254"/>
    <lineage>
        <taxon>Bacteria</taxon>
        <taxon>Bacillati</taxon>
        <taxon>Actinomycetota</taxon>
        <taxon>Actinomycetes</taxon>
        <taxon>Catenulisporales</taxon>
        <taxon>Catenulisporaceae</taxon>
        <taxon>Catenulispora</taxon>
    </lineage>
</organism>
<proteinExistence type="predicted"/>
<dbReference type="Proteomes" id="UP000730482">
    <property type="component" value="Unassembled WGS sequence"/>
</dbReference>
<evidence type="ECO:0000313" key="7">
    <source>
        <dbReference type="Proteomes" id="UP000730482"/>
    </source>
</evidence>
<protein>
    <submittedName>
        <fullName evidence="6">TetR/AcrR family transcriptional regulator</fullName>
    </submittedName>
</protein>
<comment type="caution">
    <text evidence="6">The sequence shown here is derived from an EMBL/GenBank/DDBJ whole genome shotgun (WGS) entry which is preliminary data.</text>
</comment>
<keyword evidence="7" id="KW-1185">Reference proteome</keyword>